<dbReference type="PANTHER" id="PTHR22916">
    <property type="entry name" value="GLYCOSYLTRANSFERASE"/>
    <property type="match status" value="1"/>
</dbReference>
<dbReference type="Gene3D" id="3.90.550.10">
    <property type="entry name" value="Spore Coat Polysaccharide Biosynthesis Protein SpsA, Chain A"/>
    <property type="match status" value="1"/>
</dbReference>
<dbReference type="GO" id="GO:0016758">
    <property type="term" value="F:hexosyltransferase activity"/>
    <property type="evidence" value="ECO:0007669"/>
    <property type="project" value="UniProtKB-ARBA"/>
</dbReference>
<comment type="caution">
    <text evidence="3">The sequence shown here is derived from an EMBL/GenBank/DDBJ whole genome shotgun (WGS) entry which is preliminary data.</text>
</comment>
<keyword evidence="1" id="KW-1133">Transmembrane helix</keyword>
<dbReference type="CDD" id="cd00761">
    <property type="entry name" value="Glyco_tranf_GTA_type"/>
    <property type="match status" value="1"/>
</dbReference>
<evidence type="ECO:0000313" key="3">
    <source>
        <dbReference type="EMBL" id="KQK27500.1"/>
    </source>
</evidence>
<dbReference type="SUPFAM" id="SSF53448">
    <property type="entry name" value="Nucleotide-diphospho-sugar transferases"/>
    <property type="match status" value="1"/>
</dbReference>
<organism evidence="3 4">
    <name type="scientific">Chryseobacterium aquaticum</name>
    <dbReference type="NCBI Taxonomy" id="452084"/>
    <lineage>
        <taxon>Bacteria</taxon>
        <taxon>Pseudomonadati</taxon>
        <taxon>Bacteroidota</taxon>
        <taxon>Flavobacteriia</taxon>
        <taxon>Flavobacteriales</taxon>
        <taxon>Weeksellaceae</taxon>
        <taxon>Chryseobacterium group</taxon>
        <taxon>Chryseobacterium</taxon>
    </lineage>
</organism>
<feature type="transmembrane region" description="Helical" evidence="1">
    <location>
        <begin position="295"/>
        <end position="314"/>
    </location>
</feature>
<dbReference type="InterPro" id="IPR001173">
    <property type="entry name" value="Glyco_trans_2-like"/>
</dbReference>
<sequence length="323" mass="37163">MNKVAIIIPVYNTSKILLSKSIDSCIHQTFPNIKIIIVNDGSTKSETIETLKFYSDNYSSQIIIYNINNKGASLARKHGVENCNSEFILFLDADDFIEKNAVERLINQQRLKNFDMVIGQFNIVSNNGIQVAKKFEFISGNQSIIKSFLKGTIPITLWPNLYRKSLFDNIQFYDFPVGEDLVINAQIFTQKDLNIAILNDTIYNYYRHDDSLTKNITQEKTNLGYLAYQKSLEIIYDNIDISNLKIEICISKLNTLYALIILNSNISQKLLLDIKKDKPNIIKLAIKEFTLSKKALFFVILKLPILLPTIKFFINILKYFKSN</sequence>
<accession>A0A0Q3KSU0</accession>
<dbReference type="Proteomes" id="UP000051682">
    <property type="component" value="Unassembled WGS sequence"/>
</dbReference>
<dbReference type="STRING" id="452084.AR438_00155"/>
<protein>
    <recommendedName>
        <fullName evidence="2">Glycosyltransferase 2-like domain-containing protein</fullName>
    </recommendedName>
</protein>
<dbReference type="RefSeq" id="WP_056010449.1">
    <property type="nucleotide sequence ID" value="NZ_LLYZ01000001.1"/>
</dbReference>
<proteinExistence type="predicted"/>
<name>A0A0Q3KSU0_9FLAO</name>
<dbReference type="PANTHER" id="PTHR22916:SF3">
    <property type="entry name" value="UDP-GLCNAC:BETAGAL BETA-1,3-N-ACETYLGLUCOSAMINYLTRANSFERASE-LIKE PROTEIN 1"/>
    <property type="match status" value="1"/>
</dbReference>
<keyword evidence="1" id="KW-0472">Membrane</keyword>
<dbReference type="Pfam" id="PF00535">
    <property type="entry name" value="Glycos_transf_2"/>
    <property type="match status" value="1"/>
</dbReference>
<keyword evidence="1" id="KW-0812">Transmembrane</keyword>
<dbReference type="AlphaFoldDB" id="A0A0Q3KSU0"/>
<feature type="domain" description="Glycosyltransferase 2-like" evidence="2">
    <location>
        <begin position="6"/>
        <end position="155"/>
    </location>
</feature>
<dbReference type="EMBL" id="LLYZ01000001">
    <property type="protein sequence ID" value="KQK27500.1"/>
    <property type="molecule type" value="Genomic_DNA"/>
</dbReference>
<dbReference type="InterPro" id="IPR029044">
    <property type="entry name" value="Nucleotide-diphossugar_trans"/>
</dbReference>
<evidence type="ECO:0000259" key="2">
    <source>
        <dbReference type="Pfam" id="PF00535"/>
    </source>
</evidence>
<keyword evidence="4" id="KW-1185">Reference proteome</keyword>
<evidence type="ECO:0000256" key="1">
    <source>
        <dbReference type="SAM" id="Phobius"/>
    </source>
</evidence>
<evidence type="ECO:0000313" key="4">
    <source>
        <dbReference type="Proteomes" id="UP000051682"/>
    </source>
</evidence>
<reference evidence="3 4" key="1">
    <citation type="submission" date="2015-10" db="EMBL/GenBank/DDBJ databases">
        <title>Chryseobacterium aquaticum genome.</title>
        <authorList>
            <person name="Newman J.D."/>
            <person name="Ferguson M.B."/>
            <person name="Miller J.R."/>
        </authorList>
    </citation>
    <scope>NUCLEOTIDE SEQUENCE [LARGE SCALE GENOMIC DNA]</scope>
    <source>
        <strain evidence="3 4">KCTC 12483</strain>
    </source>
</reference>
<gene>
    <name evidence="3" type="ORF">AR438_00155</name>
</gene>